<organism evidence="1 2">
    <name type="scientific">Dreissena polymorpha</name>
    <name type="common">Zebra mussel</name>
    <name type="synonym">Mytilus polymorpha</name>
    <dbReference type="NCBI Taxonomy" id="45954"/>
    <lineage>
        <taxon>Eukaryota</taxon>
        <taxon>Metazoa</taxon>
        <taxon>Spiralia</taxon>
        <taxon>Lophotrochozoa</taxon>
        <taxon>Mollusca</taxon>
        <taxon>Bivalvia</taxon>
        <taxon>Autobranchia</taxon>
        <taxon>Heteroconchia</taxon>
        <taxon>Euheterodonta</taxon>
        <taxon>Imparidentia</taxon>
        <taxon>Neoheterodontei</taxon>
        <taxon>Myida</taxon>
        <taxon>Dreissenoidea</taxon>
        <taxon>Dreissenidae</taxon>
        <taxon>Dreissena</taxon>
    </lineage>
</organism>
<protein>
    <submittedName>
        <fullName evidence="1">Uncharacterized protein</fullName>
    </submittedName>
</protein>
<gene>
    <name evidence="1" type="ORF">DPMN_130016</name>
</gene>
<comment type="caution">
    <text evidence="1">The sequence shown here is derived from an EMBL/GenBank/DDBJ whole genome shotgun (WGS) entry which is preliminary data.</text>
</comment>
<dbReference type="EMBL" id="JAIWYP010000005">
    <property type="protein sequence ID" value="KAH3828066.1"/>
    <property type="molecule type" value="Genomic_DNA"/>
</dbReference>
<dbReference type="Proteomes" id="UP000828390">
    <property type="component" value="Unassembled WGS sequence"/>
</dbReference>
<evidence type="ECO:0000313" key="2">
    <source>
        <dbReference type="Proteomes" id="UP000828390"/>
    </source>
</evidence>
<dbReference type="AlphaFoldDB" id="A0A9D4JXZ9"/>
<accession>A0A9D4JXZ9</accession>
<name>A0A9D4JXZ9_DREPO</name>
<sequence length="65" mass="7049">MPYASSVAPDLPWALCHMRPALLKICLGSYATCVQCSSRSALGHMSHASSVAPDLHKIICHMRQV</sequence>
<proteinExistence type="predicted"/>
<reference evidence="1" key="2">
    <citation type="submission" date="2020-11" db="EMBL/GenBank/DDBJ databases">
        <authorList>
            <person name="McCartney M.A."/>
            <person name="Auch B."/>
            <person name="Kono T."/>
            <person name="Mallez S."/>
            <person name="Becker A."/>
            <person name="Gohl D.M."/>
            <person name="Silverstein K.A.T."/>
            <person name="Koren S."/>
            <person name="Bechman K.B."/>
            <person name="Herman A."/>
            <person name="Abrahante J.E."/>
            <person name="Garbe J."/>
        </authorList>
    </citation>
    <scope>NUCLEOTIDE SEQUENCE</scope>
    <source>
        <strain evidence="1">Duluth1</strain>
        <tissue evidence="1">Whole animal</tissue>
    </source>
</reference>
<evidence type="ECO:0000313" key="1">
    <source>
        <dbReference type="EMBL" id="KAH3828066.1"/>
    </source>
</evidence>
<reference evidence="1" key="1">
    <citation type="journal article" date="2019" name="bioRxiv">
        <title>The Genome of the Zebra Mussel, Dreissena polymorpha: A Resource for Invasive Species Research.</title>
        <authorList>
            <person name="McCartney M.A."/>
            <person name="Auch B."/>
            <person name="Kono T."/>
            <person name="Mallez S."/>
            <person name="Zhang Y."/>
            <person name="Obille A."/>
            <person name="Becker A."/>
            <person name="Abrahante J.E."/>
            <person name="Garbe J."/>
            <person name="Badalamenti J.P."/>
            <person name="Herman A."/>
            <person name="Mangelson H."/>
            <person name="Liachko I."/>
            <person name="Sullivan S."/>
            <person name="Sone E.D."/>
            <person name="Koren S."/>
            <person name="Silverstein K.A.T."/>
            <person name="Beckman K.B."/>
            <person name="Gohl D.M."/>
        </authorList>
    </citation>
    <scope>NUCLEOTIDE SEQUENCE</scope>
    <source>
        <strain evidence="1">Duluth1</strain>
        <tissue evidence="1">Whole animal</tissue>
    </source>
</reference>
<keyword evidence="2" id="KW-1185">Reference proteome</keyword>